<feature type="compositionally biased region" description="Low complexity" evidence="1">
    <location>
        <begin position="63"/>
        <end position="77"/>
    </location>
</feature>
<dbReference type="RefSeq" id="WP_127611321.1">
    <property type="nucleotide sequence ID" value="NZ_RXOL01000001.1"/>
</dbReference>
<gene>
    <name evidence="3" type="ORF">EKN06_02690</name>
</gene>
<reference evidence="3 4" key="1">
    <citation type="submission" date="2018-12" db="EMBL/GenBank/DDBJ databases">
        <title>Croceicoccus ponticola sp. nov., a lipolytic bacterium isolated from seawater.</title>
        <authorList>
            <person name="Yoon J.-H."/>
        </authorList>
    </citation>
    <scope>NUCLEOTIDE SEQUENCE [LARGE SCALE GENOMIC DNA]</scope>
    <source>
        <strain evidence="3 4">GM-16</strain>
    </source>
</reference>
<dbReference type="Proteomes" id="UP000283003">
    <property type="component" value="Unassembled WGS sequence"/>
</dbReference>
<evidence type="ECO:0000256" key="1">
    <source>
        <dbReference type="SAM" id="MobiDB-lite"/>
    </source>
</evidence>
<feature type="region of interest" description="Disordered" evidence="1">
    <location>
        <begin position="62"/>
        <end position="87"/>
    </location>
</feature>
<dbReference type="AlphaFoldDB" id="A0A437H0G6"/>
<name>A0A437H0G6_9SPHN</name>
<accession>A0A437H0G6</accession>
<protein>
    <recommendedName>
        <fullName evidence="5">Holdfast attachment protein HfaA</fullName>
    </recommendedName>
</protein>
<dbReference type="OrthoDB" id="7433160at2"/>
<comment type="caution">
    <text evidence="3">The sequence shown here is derived from an EMBL/GenBank/DDBJ whole genome shotgun (WGS) entry which is preliminary data.</text>
</comment>
<dbReference type="EMBL" id="RXOL01000001">
    <property type="protein sequence ID" value="RVQ69131.1"/>
    <property type="molecule type" value="Genomic_DNA"/>
</dbReference>
<keyword evidence="2" id="KW-0732">Signal</keyword>
<evidence type="ECO:0008006" key="5">
    <source>
        <dbReference type="Google" id="ProtNLM"/>
    </source>
</evidence>
<sequence>MSGRAFFMIGSGLLAISLPAPALAQDAAETAAILSGSSQTGGAQRSLGNSIVRSVNRASNAIAATRPAPRQNARRAQGGSVSFGGTLPADVDVLEGTDAATYKLGNGSSIRTTGRINSGVGTACVANCAAENQE</sequence>
<keyword evidence="4" id="KW-1185">Reference proteome</keyword>
<feature type="chain" id="PRO_5019178431" description="Holdfast attachment protein HfaA" evidence="2">
    <location>
        <begin position="25"/>
        <end position="134"/>
    </location>
</feature>
<evidence type="ECO:0000313" key="4">
    <source>
        <dbReference type="Proteomes" id="UP000283003"/>
    </source>
</evidence>
<feature type="signal peptide" evidence="2">
    <location>
        <begin position="1"/>
        <end position="24"/>
    </location>
</feature>
<proteinExistence type="predicted"/>
<evidence type="ECO:0000256" key="2">
    <source>
        <dbReference type="SAM" id="SignalP"/>
    </source>
</evidence>
<evidence type="ECO:0000313" key="3">
    <source>
        <dbReference type="EMBL" id="RVQ69131.1"/>
    </source>
</evidence>
<organism evidence="3 4">
    <name type="scientific">Croceicoccus ponticola</name>
    <dbReference type="NCBI Taxonomy" id="2217664"/>
    <lineage>
        <taxon>Bacteria</taxon>
        <taxon>Pseudomonadati</taxon>
        <taxon>Pseudomonadota</taxon>
        <taxon>Alphaproteobacteria</taxon>
        <taxon>Sphingomonadales</taxon>
        <taxon>Erythrobacteraceae</taxon>
        <taxon>Croceicoccus</taxon>
    </lineage>
</organism>